<dbReference type="InterPro" id="IPR013087">
    <property type="entry name" value="Znf_C2H2_type"/>
</dbReference>
<dbReference type="Gene3D" id="3.30.160.60">
    <property type="entry name" value="Classic Zinc Finger"/>
    <property type="match status" value="2"/>
</dbReference>
<evidence type="ECO:0000313" key="7">
    <source>
        <dbReference type="EMBL" id="KOS20820.1"/>
    </source>
</evidence>
<keyword evidence="1" id="KW-0479">Metal-binding</keyword>
<evidence type="ECO:0000256" key="1">
    <source>
        <dbReference type="ARBA" id="ARBA00022723"/>
    </source>
</evidence>
<dbReference type="FunFam" id="3.30.160.60:FF:001075">
    <property type="entry name" value="Zinc finger, C2H2-type/integrase, DNA-binding protein"/>
    <property type="match status" value="1"/>
</dbReference>
<dbReference type="PROSITE" id="PS00028">
    <property type="entry name" value="ZINC_FINGER_C2H2_1"/>
    <property type="match status" value="1"/>
</dbReference>
<keyword evidence="8" id="KW-1185">Reference proteome</keyword>
<dbReference type="PANTHER" id="PTHR23235:SF120">
    <property type="entry name" value="KRUPPEL-LIKE FACTOR 15"/>
    <property type="match status" value="1"/>
</dbReference>
<name>A0A0M8N681_ESCWE</name>
<dbReference type="SMART" id="SM00355">
    <property type="entry name" value="ZnF_C2H2"/>
    <property type="match status" value="2"/>
</dbReference>
<reference evidence="7 8" key="1">
    <citation type="submission" date="2015-07" db="EMBL/GenBank/DDBJ databases">
        <title>The genome of the fungus Escovopsis weberi, a specialized disease agent of ant agriculture.</title>
        <authorList>
            <person name="de Man T.J."/>
            <person name="Stajich J.E."/>
            <person name="Kubicek C.P."/>
            <person name="Chenthamara K."/>
            <person name="Atanasova L."/>
            <person name="Druzhinina I.S."/>
            <person name="Birnbaum S."/>
            <person name="Barribeau S.M."/>
            <person name="Teiling C."/>
            <person name="Suen G."/>
            <person name="Currie C."/>
            <person name="Gerardo N.M."/>
        </authorList>
    </citation>
    <scope>NUCLEOTIDE SEQUENCE [LARGE SCALE GENOMIC DNA]</scope>
</reference>
<gene>
    <name evidence="7" type="ORF">ESCO_004256</name>
</gene>
<dbReference type="GO" id="GO:0000981">
    <property type="term" value="F:DNA-binding transcription factor activity, RNA polymerase II-specific"/>
    <property type="evidence" value="ECO:0007669"/>
    <property type="project" value="TreeGrafter"/>
</dbReference>
<feature type="compositionally biased region" description="Low complexity" evidence="5">
    <location>
        <begin position="112"/>
        <end position="130"/>
    </location>
</feature>
<dbReference type="SUPFAM" id="SSF57667">
    <property type="entry name" value="beta-beta-alpha zinc fingers"/>
    <property type="match status" value="1"/>
</dbReference>
<dbReference type="PROSITE" id="PS50157">
    <property type="entry name" value="ZINC_FINGER_C2H2_2"/>
    <property type="match status" value="2"/>
</dbReference>
<evidence type="ECO:0000256" key="5">
    <source>
        <dbReference type="SAM" id="MobiDB-lite"/>
    </source>
</evidence>
<dbReference type="InterPro" id="IPR036236">
    <property type="entry name" value="Znf_C2H2_sf"/>
</dbReference>
<keyword evidence="2 4" id="KW-0863">Zinc-finger</keyword>
<protein>
    <submittedName>
        <fullName evidence="7">Transcriptional regulator NRG1</fullName>
    </submittedName>
</protein>
<feature type="region of interest" description="Disordered" evidence="5">
    <location>
        <begin position="257"/>
        <end position="283"/>
    </location>
</feature>
<dbReference type="Proteomes" id="UP000053831">
    <property type="component" value="Unassembled WGS sequence"/>
</dbReference>
<evidence type="ECO:0000256" key="3">
    <source>
        <dbReference type="ARBA" id="ARBA00022833"/>
    </source>
</evidence>
<organism evidence="7 8">
    <name type="scientific">Escovopsis weberi</name>
    <dbReference type="NCBI Taxonomy" id="150374"/>
    <lineage>
        <taxon>Eukaryota</taxon>
        <taxon>Fungi</taxon>
        <taxon>Dikarya</taxon>
        <taxon>Ascomycota</taxon>
        <taxon>Pezizomycotina</taxon>
        <taxon>Sordariomycetes</taxon>
        <taxon>Hypocreomycetidae</taxon>
        <taxon>Hypocreales</taxon>
        <taxon>Hypocreaceae</taxon>
        <taxon>Escovopsis</taxon>
    </lineage>
</organism>
<feature type="compositionally biased region" description="Low complexity" evidence="5">
    <location>
        <begin position="30"/>
        <end position="42"/>
    </location>
</feature>
<feature type="domain" description="C2H2-type" evidence="6">
    <location>
        <begin position="179"/>
        <end position="211"/>
    </location>
</feature>
<dbReference type="STRING" id="150374.A0A0M8N681"/>
<dbReference type="GO" id="GO:0000978">
    <property type="term" value="F:RNA polymerase II cis-regulatory region sequence-specific DNA binding"/>
    <property type="evidence" value="ECO:0007669"/>
    <property type="project" value="TreeGrafter"/>
</dbReference>
<sequence length="351" mass="37521">MHARDANGRQVSLLNDDSGSSSSGSGGGSSSSQMASMQSRGSWPYPSRPLLHHYHHYQQAAQRSGSSTPSTTPELLRSNSYDSQMSIDPTSPLTPSVEFQSYTNRPPAWSFSSSSSSTAAATTAATATTARPEYGLEGPPSKQLAYSHNPHRSRAASYEDDSAPSPAPDRAPDRAGKRYHCRYRDSHGCEKTFTTSGHASRHSKIHTAEKAVQCKFEGCQKKFTRADNMKQHLETHFKSNPKSRSSPHTQRVGLARSLAASASHSPRASAAATGGRRRACTTGRAGLVGPRFGSGQDGYPLPPLAGVGGGLWLPALNQPSKVGAQSGLDTLALAVERYQSDLHDEGTRDDR</sequence>
<keyword evidence="3" id="KW-0862">Zinc</keyword>
<evidence type="ECO:0000256" key="2">
    <source>
        <dbReference type="ARBA" id="ARBA00022771"/>
    </source>
</evidence>
<dbReference type="EMBL" id="LGSR01000013">
    <property type="protein sequence ID" value="KOS20820.1"/>
    <property type="molecule type" value="Genomic_DNA"/>
</dbReference>
<feature type="compositionally biased region" description="Basic and acidic residues" evidence="5">
    <location>
        <begin position="170"/>
        <end position="181"/>
    </location>
</feature>
<proteinExistence type="predicted"/>
<dbReference type="OrthoDB" id="6365676at2759"/>
<dbReference type="AlphaFoldDB" id="A0A0M8N681"/>
<evidence type="ECO:0000256" key="4">
    <source>
        <dbReference type="PROSITE-ProRule" id="PRU00042"/>
    </source>
</evidence>
<feature type="compositionally biased region" description="Polar residues" evidence="5">
    <location>
        <begin position="63"/>
        <end position="104"/>
    </location>
</feature>
<feature type="domain" description="C2H2-type" evidence="6">
    <location>
        <begin position="212"/>
        <end position="241"/>
    </location>
</feature>
<comment type="caution">
    <text evidence="7">The sequence shown here is derived from an EMBL/GenBank/DDBJ whole genome shotgun (WGS) entry which is preliminary data.</text>
</comment>
<dbReference type="PANTHER" id="PTHR23235">
    <property type="entry name" value="KRUEPPEL-LIKE TRANSCRIPTION FACTOR"/>
    <property type="match status" value="1"/>
</dbReference>
<accession>A0A0M8N681</accession>
<dbReference type="GO" id="GO:0008270">
    <property type="term" value="F:zinc ion binding"/>
    <property type="evidence" value="ECO:0007669"/>
    <property type="project" value="UniProtKB-KW"/>
</dbReference>
<evidence type="ECO:0000259" key="6">
    <source>
        <dbReference type="PROSITE" id="PS50157"/>
    </source>
</evidence>
<feature type="region of interest" description="Disordered" evidence="5">
    <location>
        <begin position="1"/>
        <end position="181"/>
    </location>
</feature>
<evidence type="ECO:0000313" key="8">
    <source>
        <dbReference type="Proteomes" id="UP000053831"/>
    </source>
</evidence>